<comment type="caution">
    <text evidence="1">The sequence shown here is derived from an EMBL/GenBank/DDBJ whole genome shotgun (WGS) entry which is preliminary data.</text>
</comment>
<gene>
    <name evidence="1" type="ORF">CEXT_757511</name>
</gene>
<keyword evidence="2" id="KW-1185">Reference proteome</keyword>
<dbReference type="Proteomes" id="UP001054945">
    <property type="component" value="Unassembled WGS sequence"/>
</dbReference>
<protein>
    <submittedName>
        <fullName evidence="1">Uncharacterized protein</fullName>
    </submittedName>
</protein>
<dbReference type="AlphaFoldDB" id="A0AAV4TBQ1"/>
<proteinExistence type="predicted"/>
<evidence type="ECO:0000313" key="2">
    <source>
        <dbReference type="Proteomes" id="UP001054945"/>
    </source>
</evidence>
<organism evidence="1 2">
    <name type="scientific">Caerostris extrusa</name>
    <name type="common">Bark spider</name>
    <name type="synonym">Caerostris bankana</name>
    <dbReference type="NCBI Taxonomy" id="172846"/>
    <lineage>
        <taxon>Eukaryota</taxon>
        <taxon>Metazoa</taxon>
        <taxon>Ecdysozoa</taxon>
        <taxon>Arthropoda</taxon>
        <taxon>Chelicerata</taxon>
        <taxon>Arachnida</taxon>
        <taxon>Araneae</taxon>
        <taxon>Araneomorphae</taxon>
        <taxon>Entelegynae</taxon>
        <taxon>Araneoidea</taxon>
        <taxon>Araneidae</taxon>
        <taxon>Caerostris</taxon>
    </lineage>
</organism>
<name>A0AAV4TBQ1_CAEEX</name>
<evidence type="ECO:0000313" key="1">
    <source>
        <dbReference type="EMBL" id="GIY42776.1"/>
    </source>
</evidence>
<sequence length="93" mass="10893">MDLSCPMHDKSIDIETIKVMVYNKTMLKQQILLILRLEGHNSLEIMADNKFACSRLVIYAHATNSLVEGDRMGHWFSVNTWPWFQIGLKDRKR</sequence>
<reference evidence="1 2" key="1">
    <citation type="submission" date="2021-06" db="EMBL/GenBank/DDBJ databases">
        <title>Caerostris extrusa draft genome.</title>
        <authorList>
            <person name="Kono N."/>
            <person name="Arakawa K."/>
        </authorList>
    </citation>
    <scope>NUCLEOTIDE SEQUENCE [LARGE SCALE GENOMIC DNA]</scope>
</reference>
<accession>A0AAV4TBQ1</accession>
<dbReference type="EMBL" id="BPLR01010893">
    <property type="protein sequence ID" value="GIY42776.1"/>
    <property type="molecule type" value="Genomic_DNA"/>
</dbReference>